<keyword evidence="3" id="KW-1185">Reference proteome</keyword>
<dbReference type="PROSITE" id="PS51257">
    <property type="entry name" value="PROKAR_LIPOPROTEIN"/>
    <property type="match status" value="1"/>
</dbReference>
<feature type="region of interest" description="Disordered" evidence="1">
    <location>
        <begin position="87"/>
        <end position="177"/>
    </location>
</feature>
<dbReference type="RefSeq" id="WP_386758509.1">
    <property type="nucleotide sequence ID" value="NZ_JBHRXK010000002.1"/>
</dbReference>
<evidence type="ECO:0000256" key="1">
    <source>
        <dbReference type="SAM" id="MobiDB-lite"/>
    </source>
</evidence>
<feature type="compositionally biased region" description="Pro residues" evidence="1">
    <location>
        <begin position="88"/>
        <end position="107"/>
    </location>
</feature>
<dbReference type="Proteomes" id="UP001595740">
    <property type="component" value="Unassembled WGS sequence"/>
</dbReference>
<accession>A0ABV7RQ79</accession>
<comment type="caution">
    <text evidence="2">The sequence shown here is derived from an EMBL/GenBank/DDBJ whole genome shotgun (WGS) entry which is preliminary data.</text>
</comment>
<name>A0ABV7RQ79_9GAMM</name>
<proteinExistence type="predicted"/>
<organism evidence="2 3">
    <name type="scientific">Lysobacter cavernae</name>
    <dbReference type="NCBI Taxonomy" id="1685901"/>
    <lineage>
        <taxon>Bacteria</taxon>
        <taxon>Pseudomonadati</taxon>
        <taxon>Pseudomonadota</taxon>
        <taxon>Gammaproteobacteria</taxon>
        <taxon>Lysobacterales</taxon>
        <taxon>Lysobacteraceae</taxon>
        <taxon>Lysobacter</taxon>
    </lineage>
</organism>
<feature type="compositionally biased region" description="Basic and acidic residues" evidence="1">
    <location>
        <begin position="114"/>
        <end position="125"/>
    </location>
</feature>
<reference evidence="3" key="1">
    <citation type="journal article" date="2019" name="Int. J. Syst. Evol. Microbiol.">
        <title>The Global Catalogue of Microorganisms (GCM) 10K type strain sequencing project: providing services to taxonomists for standard genome sequencing and annotation.</title>
        <authorList>
            <consortium name="The Broad Institute Genomics Platform"/>
            <consortium name="The Broad Institute Genome Sequencing Center for Infectious Disease"/>
            <person name="Wu L."/>
            <person name="Ma J."/>
        </authorList>
    </citation>
    <scope>NUCLEOTIDE SEQUENCE [LARGE SCALE GENOMIC DNA]</scope>
    <source>
        <strain evidence="3">KCTC 42875</strain>
    </source>
</reference>
<evidence type="ECO:0000313" key="3">
    <source>
        <dbReference type="Proteomes" id="UP001595740"/>
    </source>
</evidence>
<evidence type="ECO:0008006" key="4">
    <source>
        <dbReference type="Google" id="ProtNLM"/>
    </source>
</evidence>
<dbReference type="EMBL" id="JBHRXK010000002">
    <property type="protein sequence ID" value="MFC3550777.1"/>
    <property type="molecule type" value="Genomic_DNA"/>
</dbReference>
<sequence length="177" mass="19831">MIRKLLLPVLAATLLAGCVTDYTYRGNGGRGDYYYGRPSVDYRYYGGYYGGYYPSYGYPYRYGGGYPYRYGYGYPYRNPYPYYHGGHPRPPVVRPPRPGTGTPPPYRPDSGKAPWRDLDGLRRQGEGGGRMQPRQAGPAPSRPAPRPSSAPRREGGSPVQQMMRRSTGAAGQREVER</sequence>
<protein>
    <recommendedName>
        <fullName evidence="4">Lipoprotein</fullName>
    </recommendedName>
</protein>
<gene>
    <name evidence="2" type="ORF">ACFOLC_07060</name>
</gene>
<evidence type="ECO:0000313" key="2">
    <source>
        <dbReference type="EMBL" id="MFC3550777.1"/>
    </source>
</evidence>